<evidence type="ECO:0000313" key="1">
    <source>
        <dbReference type="EMBL" id="TCK26744.1"/>
    </source>
</evidence>
<proteinExistence type="predicted"/>
<gene>
    <name evidence="1" type="ORF">EV378_2589</name>
</gene>
<dbReference type="RefSeq" id="WP_165922265.1">
    <property type="nucleotide sequence ID" value="NZ_SMFZ01000001.1"/>
</dbReference>
<keyword evidence="2" id="KW-1185">Reference proteome</keyword>
<evidence type="ECO:0000313" key="2">
    <source>
        <dbReference type="Proteomes" id="UP000295560"/>
    </source>
</evidence>
<comment type="caution">
    <text evidence="1">The sequence shown here is derived from an EMBL/GenBank/DDBJ whole genome shotgun (WGS) entry which is preliminary data.</text>
</comment>
<dbReference type="EMBL" id="SMFZ01000001">
    <property type="protein sequence ID" value="TCK26744.1"/>
    <property type="molecule type" value="Genomic_DNA"/>
</dbReference>
<sequence>MDSCVVRTADLVADHRETLHQRLTRITIVRRDARVGPSRSDMELRAGGRRAVIGGE</sequence>
<dbReference type="Proteomes" id="UP000295560">
    <property type="component" value="Unassembled WGS sequence"/>
</dbReference>
<dbReference type="AlphaFoldDB" id="A0A4R1HVI1"/>
<reference evidence="1 2" key="1">
    <citation type="submission" date="2019-03" db="EMBL/GenBank/DDBJ databases">
        <title>Sequencing the genomes of 1000 actinobacteria strains.</title>
        <authorList>
            <person name="Klenk H.-P."/>
        </authorList>
    </citation>
    <scope>NUCLEOTIDE SEQUENCE [LARGE SCALE GENOMIC DNA]</scope>
    <source>
        <strain evidence="1 2">DSM 44969</strain>
    </source>
</reference>
<name>A0A4R1HVI1_PSEEN</name>
<organism evidence="1 2">
    <name type="scientific">Pseudonocardia endophytica</name>
    <dbReference type="NCBI Taxonomy" id="401976"/>
    <lineage>
        <taxon>Bacteria</taxon>
        <taxon>Bacillati</taxon>
        <taxon>Actinomycetota</taxon>
        <taxon>Actinomycetes</taxon>
        <taxon>Pseudonocardiales</taxon>
        <taxon>Pseudonocardiaceae</taxon>
        <taxon>Pseudonocardia</taxon>
    </lineage>
</organism>
<protein>
    <submittedName>
        <fullName evidence="1">Uncharacterized protein</fullName>
    </submittedName>
</protein>
<accession>A0A4R1HVI1</accession>